<gene>
    <name evidence="1" type="ORF">BRAFLDRAFT_105380</name>
</gene>
<accession>C3ZJQ4</accession>
<name>C3ZJQ4_BRAFL</name>
<dbReference type="AlphaFoldDB" id="C3ZJQ4"/>
<dbReference type="InParanoid" id="C3ZJQ4"/>
<dbReference type="EMBL" id="GG666633">
    <property type="protein sequence ID" value="EEN47189.1"/>
    <property type="molecule type" value="Genomic_DNA"/>
</dbReference>
<protein>
    <submittedName>
        <fullName evidence="1">Uncharacterized protein</fullName>
    </submittedName>
</protein>
<organism>
    <name type="scientific">Branchiostoma floridae</name>
    <name type="common">Florida lancelet</name>
    <name type="synonym">Amphioxus</name>
    <dbReference type="NCBI Taxonomy" id="7739"/>
    <lineage>
        <taxon>Eukaryota</taxon>
        <taxon>Metazoa</taxon>
        <taxon>Chordata</taxon>
        <taxon>Cephalochordata</taxon>
        <taxon>Leptocardii</taxon>
        <taxon>Amphioxiformes</taxon>
        <taxon>Branchiostomatidae</taxon>
        <taxon>Branchiostoma</taxon>
    </lineage>
</organism>
<reference evidence="1" key="1">
    <citation type="journal article" date="2008" name="Nature">
        <title>The amphioxus genome and the evolution of the chordate karyotype.</title>
        <authorList>
            <consortium name="US DOE Joint Genome Institute (JGI-PGF)"/>
            <person name="Putnam N.H."/>
            <person name="Butts T."/>
            <person name="Ferrier D.E.K."/>
            <person name="Furlong R.F."/>
            <person name="Hellsten U."/>
            <person name="Kawashima T."/>
            <person name="Robinson-Rechavi M."/>
            <person name="Shoguchi E."/>
            <person name="Terry A."/>
            <person name="Yu J.-K."/>
            <person name="Benito-Gutierrez E.L."/>
            <person name="Dubchak I."/>
            <person name="Garcia-Fernandez J."/>
            <person name="Gibson-Brown J.J."/>
            <person name="Grigoriev I.V."/>
            <person name="Horton A.C."/>
            <person name="de Jong P.J."/>
            <person name="Jurka J."/>
            <person name="Kapitonov V.V."/>
            <person name="Kohara Y."/>
            <person name="Kuroki Y."/>
            <person name="Lindquist E."/>
            <person name="Lucas S."/>
            <person name="Osoegawa K."/>
            <person name="Pennacchio L.A."/>
            <person name="Salamov A.A."/>
            <person name="Satou Y."/>
            <person name="Sauka-Spengler T."/>
            <person name="Schmutz J."/>
            <person name="Shin-I T."/>
            <person name="Toyoda A."/>
            <person name="Bronner-Fraser M."/>
            <person name="Fujiyama A."/>
            <person name="Holland L.Z."/>
            <person name="Holland P.W.H."/>
            <person name="Satoh N."/>
            <person name="Rokhsar D.S."/>
        </authorList>
    </citation>
    <scope>NUCLEOTIDE SEQUENCE [LARGE SCALE GENOMIC DNA]</scope>
    <source>
        <strain evidence="1">S238N-H82</strain>
        <tissue evidence="1">Testes</tissue>
    </source>
</reference>
<proteinExistence type="predicted"/>
<evidence type="ECO:0000313" key="1">
    <source>
        <dbReference type="EMBL" id="EEN47189.1"/>
    </source>
</evidence>
<sequence>MGDFNEDAPNFSAIANANMNRNATKGVIPPMHFYGVPEIIVNTPSLEHNCKPLTFGPKQMGMALLMPHLFDVEGFKEALNTNLVKAIEFGTTPMAPITESRRDELVAARDYKELYRAYIMYEENGIALHQMAESAKEKVEMLEKYPYCDVRAKIDEVTGKHVFDVIAKEVIGHVPAFAIKTKGHSLRGERLMAGDNNQNSQQAHIGKLESVMRRCGLPKVVQSEAEKTVDMANDEGITEYYVGLIQQLYSKHSDKLNEINALARDPAKLKEMIWTHAVRPVITGMRYNLDDKTLNDSIPDIFALENMELPKANGDDAPKPYGYVLAANIFKMALNNEITPHIRIAAIIMMFLRLKPTGISADVETRTPSGWSVDFVRLQEIYSDTALFGKPLSHEMLVTGAEASQKATDDGRVCCDLGVNIQTMHSMYAGGAVAATCIYPNPHMTTLAAHRGKPIVSLDSISRSKTGYLQKEVERIGKDNFFSENDREVIDRYLGAQEKARIATAAMGGENRAFNLSDEFVPIIRPASKPTHDPIDIMGRPRAEAFPLPGTTDIPLIKFNTSSIPTTNPYATSMDSLYQYLFRANNAPVGSNSSPYRAATGNYRTERSTFPVSATTEVLEHLFAMDTAMNCNIMPEGQIAATSNFAAVKAWLKGVNLSYDQGTSKPEHALVSKFDIGVYHAKGVPYTQYTDDGVLRGVKREGFCDSGRIVPGSGPYSMYIQSPYSVPVY</sequence>